<name>A0AB35I4E6_MICTH</name>
<dbReference type="AlphaFoldDB" id="A0AB35I4E6"/>
<evidence type="ECO:0008006" key="3">
    <source>
        <dbReference type="Google" id="ProtNLM"/>
    </source>
</evidence>
<dbReference type="InterPro" id="IPR027417">
    <property type="entry name" value="P-loop_NTPase"/>
</dbReference>
<evidence type="ECO:0000313" key="1">
    <source>
        <dbReference type="EMBL" id="MCX2803210.1"/>
    </source>
</evidence>
<gene>
    <name evidence="1" type="ORF">OQJ68_15565</name>
</gene>
<comment type="caution">
    <text evidence="1">The sequence shown here is derived from an EMBL/GenBank/DDBJ whole genome shotgun (WGS) entry which is preliminary data.</text>
</comment>
<dbReference type="Gene3D" id="3.40.50.300">
    <property type="entry name" value="P-loop containing nucleotide triphosphate hydrolases"/>
    <property type="match status" value="1"/>
</dbReference>
<proteinExistence type="predicted"/>
<dbReference type="EMBL" id="JAPHQB010000036">
    <property type="protein sequence ID" value="MCX2803210.1"/>
    <property type="molecule type" value="Genomic_DNA"/>
</dbReference>
<dbReference type="RefSeq" id="WP_266066672.1">
    <property type="nucleotide sequence ID" value="NZ_JAPHQB010000036.1"/>
</dbReference>
<sequence length="63" mass="6908">MEINVKNCNNITTAKIVIEENKLNIKLAPNGTGKSTISKAIQFASSKEPLNNSKIWHNSPCNP</sequence>
<protein>
    <recommendedName>
        <fullName evidence="3">AAA domain-containing protein</fullName>
    </recommendedName>
</protein>
<organism evidence="1 2">
    <name type="scientific">Microbulbifer thermotolerans</name>
    <dbReference type="NCBI Taxonomy" id="252514"/>
    <lineage>
        <taxon>Bacteria</taxon>
        <taxon>Pseudomonadati</taxon>
        <taxon>Pseudomonadota</taxon>
        <taxon>Gammaproteobacteria</taxon>
        <taxon>Cellvibrionales</taxon>
        <taxon>Microbulbiferaceae</taxon>
        <taxon>Microbulbifer</taxon>
    </lineage>
</organism>
<accession>A0AB35I4E6</accession>
<dbReference type="Proteomes" id="UP001209730">
    <property type="component" value="Unassembled WGS sequence"/>
</dbReference>
<reference evidence="1" key="1">
    <citation type="submission" date="2022-11" db="EMBL/GenBank/DDBJ databases">
        <title>Chitin-degrading and fungicidal potential of chitinolytic bacterial strains from marine environment of the Pacific Ocean regions.</title>
        <authorList>
            <person name="Pentekhina I."/>
            <person name="Nedashkovskaya O."/>
            <person name="Seitkalieva A."/>
            <person name="Podvolotskaya A."/>
            <person name="Tekutyeva L."/>
            <person name="Balabanova L."/>
        </authorList>
    </citation>
    <scope>NUCLEOTIDE SEQUENCE</scope>
    <source>
        <strain evidence="1">KMM 6838</strain>
    </source>
</reference>
<feature type="non-terminal residue" evidence="1">
    <location>
        <position position="63"/>
    </location>
</feature>
<evidence type="ECO:0000313" key="2">
    <source>
        <dbReference type="Proteomes" id="UP001209730"/>
    </source>
</evidence>